<sequence>MSRRMEDLIEFSSGSSSDEDGVLAKHSEMPIKRMAIIDTCNILHLCAGHASNLTNPDPSEKPKPDGLGILALAREFLLEGYDIKMFVPVSYMNPNKVVNVFILKQFHRLGYLTLIDDGSHDDLVILEMAKNVGGFVISNDKFRDHLSKVESLMNVIKARTVLCSVKRTPINDVGKEFIRTARNKYYTGFRLIYTPNRKAMYAENSDPSFAMAFAQRNNRLQSNVSIALEVIDVMFDYFQHMNCLANNVRPPILEYFDPARDEFPEDNFDMFLDHYYAYKDGSDRRSWKVLAYIANHLALAWVHDRVPKTSPLPDLLFSWTKEIPSAIFLAEYIMIFLLANGLIVIFFHQHRWIVVRRVFFCAGICYLTRAMAITLIQLPVPSRQTYCAPQANGSLEIIISRVLRICWSAGIEQLRSRVLCGDLIVSGHTLSIFLSLLAVQEYSPRKISALSYLYSILAYIALCCILLARKHYTIDVVLGYFLATRTFWTYHSLQYSFHFGQLDKNPFNNVIWAWMIPFLECDAPPPGIFSNVLIWPSSCPSRFRRASLYKITV</sequence>
<feature type="transmembrane region" description="Helical" evidence="10">
    <location>
        <begin position="451"/>
        <end position="468"/>
    </location>
</feature>
<protein>
    <submittedName>
        <fullName evidence="13">Zc3h12a-like ribonuclease NYN domain-containing protein</fullName>
    </submittedName>
</protein>
<name>A0AAD4N7U5_9BILA</name>
<reference evidence="13" key="1">
    <citation type="submission" date="2022-01" db="EMBL/GenBank/DDBJ databases">
        <title>Genome Sequence Resource for Two Populations of Ditylenchus destructor, the Migratory Endoparasitic Phytonematode.</title>
        <authorList>
            <person name="Zhang H."/>
            <person name="Lin R."/>
            <person name="Xie B."/>
        </authorList>
    </citation>
    <scope>NUCLEOTIDE SEQUENCE</scope>
    <source>
        <strain evidence="13">BazhouSP</strain>
    </source>
</reference>
<evidence type="ECO:0000256" key="3">
    <source>
        <dbReference type="ARBA" id="ARBA00022679"/>
    </source>
</evidence>
<evidence type="ECO:0000256" key="8">
    <source>
        <dbReference type="ARBA" id="ARBA00023136"/>
    </source>
</evidence>
<dbReference type="GO" id="GO:0006686">
    <property type="term" value="P:sphingomyelin biosynthetic process"/>
    <property type="evidence" value="ECO:0007669"/>
    <property type="project" value="TreeGrafter"/>
</dbReference>
<accession>A0AAD4N7U5</accession>
<evidence type="ECO:0000259" key="11">
    <source>
        <dbReference type="Pfam" id="PF11977"/>
    </source>
</evidence>
<feature type="transmembrane region" description="Helical" evidence="10">
    <location>
        <begin position="358"/>
        <end position="378"/>
    </location>
</feature>
<comment type="similarity">
    <text evidence="2">Belongs to the sphingomyelin synthase family.</text>
</comment>
<evidence type="ECO:0000256" key="9">
    <source>
        <dbReference type="SAM" id="MobiDB-lite"/>
    </source>
</evidence>
<dbReference type="Pfam" id="PF14360">
    <property type="entry name" value="PAP2_C"/>
    <property type="match status" value="1"/>
</dbReference>
<feature type="domain" description="RNase NYN" evidence="11">
    <location>
        <begin position="32"/>
        <end position="161"/>
    </location>
</feature>
<comment type="subcellular location">
    <subcellularLocation>
        <location evidence="1">Membrane</location>
        <topology evidence="1">Multi-pass membrane protein</topology>
    </subcellularLocation>
</comment>
<evidence type="ECO:0000256" key="2">
    <source>
        <dbReference type="ARBA" id="ARBA00005441"/>
    </source>
</evidence>
<keyword evidence="6 10" id="KW-1133">Transmembrane helix</keyword>
<dbReference type="Gene3D" id="3.40.50.11980">
    <property type="match status" value="1"/>
</dbReference>
<dbReference type="GO" id="GO:0047493">
    <property type="term" value="F:ceramide cholinephosphotransferase activity"/>
    <property type="evidence" value="ECO:0007669"/>
    <property type="project" value="TreeGrafter"/>
</dbReference>
<organism evidence="13 14">
    <name type="scientific">Ditylenchus destructor</name>
    <dbReference type="NCBI Taxonomy" id="166010"/>
    <lineage>
        <taxon>Eukaryota</taxon>
        <taxon>Metazoa</taxon>
        <taxon>Ecdysozoa</taxon>
        <taxon>Nematoda</taxon>
        <taxon>Chromadorea</taxon>
        <taxon>Rhabditida</taxon>
        <taxon>Tylenchina</taxon>
        <taxon>Tylenchomorpha</taxon>
        <taxon>Sphaerularioidea</taxon>
        <taxon>Anguinidae</taxon>
        <taxon>Anguininae</taxon>
        <taxon>Ditylenchus</taxon>
    </lineage>
</organism>
<dbReference type="GO" id="GO:0005886">
    <property type="term" value="C:plasma membrane"/>
    <property type="evidence" value="ECO:0007669"/>
    <property type="project" value="TreeGrafter"/>
</dbReference>
<feature type="region of interest" description="Disordered" evidence="9">
    <location>
        <begin position="1"/>
        <end position="22"/>
    </location>
</feature>
<evidence type="ECO:0000256" key="1">
    <source>
        <dbReference type="ARBA" id="ARBA00004141"/>
    </source>
</evidence>
<dbReference type="Proteomes" id="UP001201812">
    <property type="component" value="Unassembled WGS sequence"/>
</dbReference>
<gene>
    <name evidence="13" type="ORF">DdX_05570</name>
</gene>
<evidence type="ECO:0000256" key="6">
    <source>
        <dbReference type="ARBA" id="ARBA00022989"/>
    </source>
</evidence>
<keyword evidence="7" id="KW-0443">Lipid metabolism</keyword>
<dbReference type="Pfam" id="PF11977">
    <property type="entry name" value="RNase_Zc3h12a"/>
    <property type="match status" value="1"/>
</dbReference>
<dbReference type="AlphaFoldDB" id="A0AAD4N7U5"/>
<evidence type="ECO:0000259" key="12">
    <source>
        <dbReference type="Pfam" id="PF14360"/>
    </source>
</evidence>
<dbReference type="EMBL" id="JAKKPZ010000006">
    <property type="protein sequence ID" value="KAI1720194.1"/>
    <property type="molecule type" value="Genomic_DNA"/>
</dbReference>
<evidence type="ECO:0000256" key="4">
    <source>
        <dbReference type="ARBA" id="ARBA00022692"/>
    </source>
</evidence>
<dbReference type="GO" id="GO:0000139">
    <property type="term" value="C:Golgi membrane"/>
    <property type="evidence" value="ECO:0007669"/>
    <property type="project" value="TreeGrafter"/>
</dbReference>
<evidence type="ECO:0000313" key="14">
    <source>
        <dbReference type="Proteomes" id="UP001201812"/>
    </source>
</evidence>
<dbReference type="InterPro" id="IPR025749">
    <property type="entry name" value="Sphingomyelin_synth-like_dom"/>
</dbReference>
<evidence type="ECO:0000256" key="5">
    <source>
        <dbReference type="ARBA" id="ARBA00022919"/>
    </source>
</evidence>
<comment type="caution">
    <text evidence="13">The sequence shown here is derived from an EMBL/GenBank/DDBJ whole genome shotgun (WGS) entry which is preliminary data.</text>
</comment>
<dbReference type="CDD" id="cd01610">
    <property type="entry name" value="PAP2_like"/>
    <property type="match status" value="1"/>
</dbReference>
<evidence type="ECO:0000256" key="10">
    <source>
        <dbReference type="SAM" id="Phobius"/>
    </source>
</evidence>
<keyword evidence="4 10" id="KW-0812">Transmembrane</keyword>
<dbReference type="InterPro" id="IPR045221">
    <property type="entry name" value="Sphingomyelin_synth-like"/>
</dbReference>
<proteinExistence type="inferred from homology"/>
<dbReference type="InterPro" id="IPR021869">
    <property type="entry name" value="RNase_Zc3h12_NYN"/>
</dbReference>
<keyword evidence="14" id="KW-1185">Reference proteome</keyword>
<dbReference type="PANTHER" id="PTHR21290">
    <property type="entry name" value="SPHINGOMYELIN SYNTHETASE"/>
    <property type="match status" value="1"/>
</dbReference>
<feature type="transmembrane region" description="Helical" evidence="10">
    <location>
        <begin position="323"/>
        <end position="346"/>
    </location>
</feature>
<evidence type="ECO:0000313" key="13">
    <source>
        <dbReference type="EMBL" id="KAI1720194.1"/>
    </source>
</evidence>
<keyword evidence="5" id="KW-0746">Sphingolipid metabolism</keyword>
<keyword evidence="8 10" id="KW-0472">Membrane</keyword>
<dbReference type="PANTHER" id="PTHR21290:SF4">
    <property type="entry name" value="SPHINGOMYELIN SYNTHASE-RELATED 2"/>
    <property type="match status" value="1"/>
</dbReference>
<dbReference type="GO" id="GO:0046513">
    <property type="term" value="P:ceramide biosynthetic process"/>
    <property type="evidence" value="ECO:0007669"/>
    <property type="project" value="TreeGrafter"/>
</dbReference>
<keyword evidence="3" id="KW-0808">Transferase</keyword>
<evidence type="ECO:0000256" key="7">
    <source>
        <dbReference type="ARBA" id="ARBA00023098"/>
    </source>
</evidence>
<dbReference type="GO" id="GO:0005789">
    <property type="term" value="C:endoplasmic reticulum membrane"/>
    <property type="evidence" value="ECO:0007669"/>
    <property type="project" value="TreeGrafter"/>
</dbReference>
<feature type="domain" description="Sphingomyelin synthase-like" evidence="12">
    <location>
        <begin position="420"/>
        <end position="492"/>
    </location>
</feature>
<dbReference type="GO" id="GO:0033188">
    <property type="term" value="F:sphingomyelin synthase activity"/>
    <property type="evidence" value="ECO:0007669"/>
    <property type="project" value="TreeGrafter"/>
</dbReference>